<organism evidence="1 2">
    <name type="scientific">Brachionus plicatilis</name>
    <name type="common">Marine rotifer</name>
    <name type="synonym">Brachionus muelleri</name>
    <dbReference type="NCBI Taxonomy" id="10195"/>
    <lineage>
        <taxon>Eukaryota</taxon>
        <taxon>Metazoa</taxon>
        <taxon>Spiralia</taxon>
        <taxon>Gnathifera</taxon>
        <taxon>Rotifera</taxon>
        <taxon>Eurotatoria</taxon>
        <taxon>Monogononta</taxon>
        <taxon>Pseudotrocha</taxon>
        <taxon>Ploima</taxon>
        <taxon>Brachionidae</taxon>
        <taxon>Brachionus</taxon>
    </lineage>
</organism>
<protein>
    <submittedName>
        <fullName evidence="1">Uncharacterized protein</fullName>
    </submittedName>
</protein>
<name>A0A3M7QHT6_BRAPC</name>
<evidence type="ECO:0000313" key="1">
    <source>
        <dbReference type="EMBL" id="RNA10601.1"/>
    </source>
</evidence>
<dbReference type="AlphaFoldDB" id="A0A3M7QHT6"/>
<dbReference type="EMBL" id="REGN01006156">
    <property type="protein sequence ID" value="RNA10601.1"/>
    <property type="molecule type" value="Genomic_DNA"/>
</dbReference>
<comment type="caution">
    <text evidence="1">The sequence shown here is derived from an EMBL/GenBank/DDBJ whole genome shotgun (WGS) entry which is preliminary data.</text>
</comment>
<sequence>MMKMHAIKKCLDEALQKIFSLQLIGSIFNLNARIASSTARLFKSLNLLKLLIDIVFPLMSIIRETFRSGVITNF</sequence>
<dbReference type="Proteomes" id="UP000276133">
    <property type="component" value="Unassembled WGS sequence"/>
</dbReference>
<keyword evidence="2" id="KW-1185">Reference proteome</keyword>
<gene>
    <name evidence="1" type="ORF">BpHYR1_044814</name>
</gene>
<reference evidence="1 2" key="1">
    <citation type="journal article" date="2018" name="Sci. Rep.">
        <title>Genomic signatures of local adaptation to the degree of environmental predictability in rotifers.</title>
        <authorList>
            <person name="Franch-Gras L."/>
            <person name="Hahn C."/>
            <person name="Garcia-Roger E.M."/>
            <person name="Carmona M.J."/>
            <person name="Serra M."/>
            <person name="Gomez A."/>
        </authorList>
    </citation>
    <scope>NUCLEOTIDE SEQUENCE [LARGE SCALE GENOMIC DNA]</scope>
    <source>
        <strain evidence="1">HYR1</strain>
    </source>
</reference>
<proteinExistence type="predicted"/>
<evidence type="ECO:0000313" key="2">
    <source>
        <dbReference type="Proteomes" id="UP000276133"/>
    </source>
</evidence>
<accession>A0A3M7QHT6</accession>